<dbReference type="SUPFAM" id="SSF51621">
    <property type="entry name" value="Phosphoenolpyruvate/pyruvate domain"/>
    <property type="match status" value="1"/>
</dbReference>
<dbReference type="PANTHER" id="PTHR30502">
    <property type="entry name" value="2-KETO-3-DEOXY-L-RHAMNONATE ALDOLASE"/>
    <property type="match status" value="1"/>
</dbReference>
<evidence type="ECO:0000313" key="6">
    <source>
        <dbReference type="Proteomes" id="UP000759273"/>
    </source>
</evidence>
<dbReference type="InterPro" id="IPR005000">
    <property type="entry name" value="Aldolase/citrate-lyase_domain"/>
</dbReference>
<dbReference type="GO" id="GO:0046872">
    <property type="term" value="F:metal ion binding"/>
    <property type="evidence" value="ECO:0007669"/>
    <property type="project" value="UniProtKB-KW"/>
</dbReference>
<gene>
    <name evidence="5" type="ORF">KHY36_13400</name>
</gene>
<evidence type="ECO:0000313" key="5">
    <source>
        <dbReference type="EMBL" id="MBS5333509.1"/>
    </source>
</evidence>
<evidence type="ECO:0000259" key="4">
    <source>
        <dbReference type="Pfam" id="PF03328"/>
    </source>
</evidence>
<proteinExistence type="inferred from homology"/>
<keyword evidence="2" id="KW-0479">Metal-binding</keyword>
<dbReference type="Pfam" id="PF03328">
    <property type="entry name" value="HpcH_HpaI"/>
    <property type="match status" value="1"/>
</dbReference>
<dbReference type="Proteomes" id="UP000759273">
    <property type="component" value="Unassembled WGS sequence"/>
</dbReference>
<dbReference type="EMBL" id="JAGZGG010000044">
    <property type="protein sequence ID" value="MBS5333509.1"/>
    <property type="molecule type" value="Genomic_DNA"/>
</dbReference>
<organism evidence="5 6">
    <name type="scientific">Subdoligranulum variabile</name>
    <dbReference type="NCBI Taxonomy" id="214851"/>
    <lineage>
        <taxon>Bacteria</taxon>
        <taxon>Bacillati</taxon>
        <taxon>Bacillota</taxon>
        <taxon>Clostridia</taxon>
        <taxon>Eubacteriales</taxon>
        <taxon>Oscillospiraceae</taxon>
        <taxon>Subdoligranulum</taxon>
    </lineage>
</organism>
<name>A0A943DI52_9FIRM</name>
<feature type="domain" description="HpcH/HpaI aldolase/citrate lyase" evidence="4">
    <location>
        <begin position="18"/>
        <end position="237"/>
    </location>
</feature>
<dbReference type="GO" id="GO:0016832">
    <property type="term" value="F:aldehyde-lyase activity"/>
    <property type="evidence" value="ECO:0007669"/>
    <property type="project" value="TreeGrafter"/>
</dbReference>
<comment type="caution">
    <text evidence="5">The sequence shown here is derived from an EMBL/GenBank/DDBJ whole genome shotgun (WGS) entry which is preliminary data.</text>
</comment>
<reference evidence="5" key="1">
    <citation type="submission" date="2021-02" db="EMBL/GenBank/DDBJ databases">
        <title>Infant gut strain persistence is associated with maternal origin, phylogeny, and functional potential including surface adhesion and iron acquisition.</title>
        <authorList>
            <person name="Lou Y.C."/>
        </authorList>
    </citation>
    <scope>NUCLEOTIDE SEQUENCE</scope>
    <source>
        <strain evidence="5">L3_101_000M1_dasL3_101_000M1_concoct_87</strain>
    </source>
</reference>
<accession>A0A943DI52</accession>
<comment type="similarity">
    <text evidence="1">Belongs to the HpcH/HpaI aldolase family.</text>
</comment>
<dbReference type="InterPro" id="IPR050251">
    <property type="entry name" value="HpcH-HpaI_aldolase"/>
</dbReference>
<dbReference type="PANTHER" id="PTHR30502:SF0">
    <property type="entry name" value="PHOSPHOENOLPYRUVATE CARBOXYLASE FAMILY PROTEIN"/>
    <property type="match status" value="1"/>
</dbReference>
<keyword evidence="3" id="KW-0456">Lyase</keyword>
<evidence type="ECO:0000256" key="2">
    <source>
        <dbReference type="ARBA" id="ARBA00022723"/>
    </source>
</evidence>
<dbReference type="InterPro" id="IPR040442">
    <property type="entry name" value="Pyrv_kinase-like_dom_sf"/>
</dbReference>
<evidence type="ECO:0000256" key="1">
    <source>
        <dbReference type="ARBA" id="ARBA00005568"/>
    </source>
</evidence>
<dbReference type="AlphaFoldDB" id="A0A943DI52"/>
<sequence>MNTIREKIKKNQPLACAFLRMPEPSSAEIMAVNGIDLIVIDWEHYQHNSETMVNIVRAADAYGTACLVRVADVRPAVIGRLMDMGAAGIMLADAQDAQQIKELVDAVKYYPVGHRGVSTDSRAGKYGHLISDSTQYGEIVNQATVIAAIIETKSAVDDLENILSIPELDIVSVGTADLSYALGCPGQSNHPDLLRCKENVYRKILSSGKMALDKSFTEEDLRDRYKAGIRCFYVGSDMSILNKGLWEAVTPLRKIKLM</sequence>
<protein>
    <recommendedName>
        <fullName evidence="4">HpcH/HpaI aldolase/citrate lyase domain-containing protein</fullName>
    </recommendedName>
</protein>
<evidence type="ECO:0000256" key="3">
    <source>
        <dbReference type="ARBA" id="ARBA00023239"/>
    </source>
</evidence>
<dbReference type="Gene3D" id="3.20.20.60">
    <property type="entry name" value="Phosphoenolpyruvate-binding domains"/>
    <property type="match status" value="1"/>
</dbReference>
<dbReference type="GO" id="GO:0005737">
    <property type="term" value="C:cytoplasm"/>
    <property type="evidence" value="ECO:0007669"/>
    <property type="project" value="TreeGrafter"/>
</dbReference>
<dbReference type="InterPro" id="IPR015813">
    <property type="entry name" value="Pyrv/PenolPyrv_kinase-like_dom"/>
</dbReference>